<evidence type="ECO:0000256" key="5">
    <source>
        <dbReference type="ARBA" id="ARBA00022692"/>
    </source>
</evidence>
<evidence type="ECO:0000256" key="7">
    <source>
        <dbReference type="ARBA" id="ARBA00023053"/>
    </source>
</evidence>
<keyword evidence="6 11" id="KW-1133">Transmembrane helix</keyword>
<accession>A0A816R3P3</accession>
<evidence type="ECO:0000313" key="15">
    <source>
        <dbReference type="EMBL" id="CAF4084308.1"/>
    </source>
</evidence>
<keyword evidence="8" id="KW-0406">Ion transport</keyword>
<reference evidence="13" key="1">
    <citation type="submission" date="2021-02" db="EMBL/GenBank/DDBJ databases">
        <authorList>
            <person name="Nowell W R."/>
        </authorList>
    </citation>
    <scope>NUCLEOTIDE SEQUENCE</scope>
</reference>
<evidence type="ECO:0000256" key="1">
    <source>
        <dbReference type="ARBA" id="ARBA00004651"/>
    </source>
</evidence>
<dbReference type="EMBL" id="CAJOBG010039758">
    <property type="protein sequence ID" value="CAF4390066.1"/>
    <property type="molecule type" value="Genomic_DNA"/>
</dbReference>
<dbReference type="Proteomes" id="UP000681720">
    <property type="component" value="Unassembled WGS sequence"/>
</dbReference>
<dbReference type="EMBL" id="CAJOBH010232598">
    <property type="protein sequence ID" value="CAF5077240.1"/>
    <property type="molecule type" value="Genomic_DNA"/>
</dbReference>
<dbReference type="PANTHER" id="PTHR42985:SF2">
    <property type="entry name" value="SODIUM-DEPENDENT MULTIVITAMIN TRANSPORTER"/>
    <property type="match status" value="1"/>
</dbReference>
<dbReference type="OrthoDB" id="6431761at2759"/>
<evidence type="ECO:0000256" key="8">
    <source>
        <dbReference type="ARBA" id="ARBA00023065"/>
    </source>
</evidence>
<evidence type="ECO:0000256" key="3">
    <source>
        <dbReference type="ARBA" id="ARBA00022448"/>
    </source>
</evidence>
<dbReference type="AlphaFoldDB" id="A0A816R3P3"/>
<comment type="similarity">
    <text evidence="2">Belongs to the sodium:solute symporter (SSF) (TC 2.A.21) family.</text>
</comment>
<dbReference type="EMBL" id="CAJNRG010004660">
    <property type="protein sequence ID" value="CAF2067859.1"/>
    <property type="molecule type" value="Genomic_DNA"/>
</dbReference>
<dbReference type="Proteomes" id="UP000663856">
    <property type="component" value="Unassembled WGS sequence"/>
</dbReference>
<evidence type="ECO:0000256" key="10">
    <source>
        <dbReference type="ARBA" id="ARBA00023201"/>
    </source>
</evidence>
<protein>
    <recommendedName>
        <fullName evidence="22">Sodium-coupled monocarboxylate transporter 1</fullName>
    </recommendedName>
</protein>
<dbReference type="EMBL" id="CAJOBF010003941">
    <property type="protein sequence ID" value="CAF4116770.1"/>
    <property type="molecule type" value="Genomic_DNA"/>
</dbReference>
<sequence>MFLGWIDYGVLVLLLCLSTGIGLYHGCIHSKQLTTNEFLIGNGRIGILPAAMSLLASVTSAATLLGAPVEIYTYGTMYLYYSEYYTIVFGLLGTIH</sequence>
<keyword evidence="3" id="KW-0813">Transport</keyword>
<feature type="transmembrane region" description="Helical" evidence="11">
    <location>
        <begin position="45"/>
        <end position="66"/>
    </location>
</feature>
<evidence type="ECO:0000256" key="11">
    <source>
        <dbReference type="SAM" id="Phobius"/>
    </source>
</evidence>
<evidence type="ECO:0000256" key="9">
    <source>
        <dbReference type="ARBA" id="ARBA00023136"/>
    </source>
</evidence>
<keyword evidence="20" id="KW-1185">Reference proteome</keyword>
<evidence type="ECO:0000256" key="6">
    <source>
        <dbReference type="ARBA" id="ARBA00022989"/>
    </source>
</evidence>
<proteinExistence type="inferred from homology"/>
<evidence type="ECO:0000256" key="4">
    <source>
        <dbReference type="ARBA" id="ARBA00022475"/>
    </source>
</evidence>
<evidence type="ECO:0000313" key="18">
    <source>
        <dbReference type="EMBL" id="CAF4390066.1"/>
    </source>
</evidence>
<dbReference type="Proteomes" id="UP000681967">
    <property type="component" value="Unassembled WGS sequence"/>
</dbReference>
<dbReference type="EMBL" id="CAJNRF010005395">
    <property type="protein sequence ID" value="CAF2070632.1"/>
    <property type="molecule type" value="Genomic_DNA"/>
</dbReference>
<dbReference type="PROSITE" id="PS50283">
    <property type="entry name" value="NA_SOLUT_SYMP_3"/>
    <property type="match status" value="1"/>
</dbReference>
<dbReference type="GO" id="GO:0005886">
    <property type="term" value="C:plasma membrane"/>
    <property type="evidence" value="ECO:0007669"/>
    <property type="project" value="UniProtKB-SubCell"/>
</dbReference>
<evidence type="ECO:0000313" key="19">
    <source>
        <dbReference type="EMBL" id="CAF5077240.1"/>
    </source>
</evidence>
<keyword evidence="5 11" id="KW-0812">Transmembrane</keyword>
<comment type="subcellular location">
    <subcellularLocation>
        <location evidence="1">Cell membrane</location>
        <topology evidence="1">Multi-pass membrane protein</topology>
    </subcellularLocation>
</comment>
<feature type="transmembrane region" description="Helical" evidence="11">
    <location>
        <begin position="6"/>
        <end position="24"/>
    </location>
</feature>
<evidence type="ECO:0000313" key="20">
    <source>
        <dbReference type="Proteomes" id="UP000663866"/>
    </source>
</evidence>
<dbReference type="Proteomes" id="UP000663887">
    <property type="component" value="Unassembled WGS sequence"/>
</dbReference>
<dbReference type="Proteomes" id="UP000663834">
    <property type="component" value="Unassembled WGS sequence"/>
</dbReference>
<name>A0A816R3P3_9BILA</name>
<evidence type="ECO:0000313" key="13">
    <source>
        <dbReference type="EMBL" id="CAF2067859.1"/>
    </source>
</evidence>
<dbReference type="Proteomes" id="UP000676336">
    <property type="component" value="Unassembled WGS sequence"/>
</dbReference>
<keyword evidence="7" id="KW-0915">Sodium</keyword>
<evidence type="ECO:0000313" key="12">
    <source>
        <dbReference type="EMBL" id="CAF1617650.1"/>
    </source>
</evidence>
<dbReference type="InterPro" id="IPR001734">
    <property type="entry name" value="Na/solute_symporter"/>
</dbReference>
<dbReference type="GO" id="GO:0006814">
    <property type="term" value="P:sodium ion transport"/>
    <property type="evidence" value="ECO:0007669"/>
    <property type="project" value="UniProtKB-KW"/>
</dbReference>
<keyword evidence="4" id="KW-1003">Cell membrane</keyword>
<evidence type="ECO:0000313" key="14">
    <source>
        <dbReference type="EMBL" id="CAF2070632.1"/>
    </source>
</evidence>
<gene>
    <name evidence="19" type="ORF">BYL167_LOCUS61441</name>
    <name evidence="15" type="ORF">GIL414_LOCUS16247</name>
    <name evidence="12" type="ORF">KQP761_LOCUS24235</name>
    <name evidence="18" type="ORF">OVN521_LOCUS34235</name>
    <name evidence="16" type="ORF">SMN809_LOCUS16859</name>
    <name evidence="17" type="ORF">UXM345_LOCUS23159</name>
    <name evidence="14" type="ORF">WKI299_LOCUS14081</name>
    <name evidence="13" type="ORF">XDN619_LOCUS11953</name>
</gene>
<dbReference type="InterPro" id="IPR038377">
    <property type="entry name" value="Na/Glc_symporter_sf"/>
</dbReference>
<evidence type="ECO:0000313" key="17">
    <source>
        <dbReference type="EMBL" id="CAF4116770.1"/>
    </source>
</evidence>
<evidence type="ECO:0008006" key="22">
    <source>
        <dbReference type="Google" id="ProtNLM"/>
    </source>
</evidence>
<dbReference type="EMBL" id="CAJOBJ010007370">
    <property type="protein sequence ID" value="CAF4084308.1"/>
    <property type="molecule type" value="Genomic_DNA"/>
</dbReference>
<organism evidence="13 21">
    <name type="scientific">Rotaria magnacalcarata</name>
    <dbReference type="NCBI Taxonomy" id="392030"/>
    <lineage>
        <taxon>Eukaryota</taxon>
        <taxon>Metazoa</taxon>
        <taxon>Spiralia</taxon>
        <taxon>Gnathifera</taxon>
        <taxon>Rotifera</taxon>
        <taxon>Eurotatoria</taxon>
        <taxon>Bdelloidea</taxon>
        <taxon>Philodinida</taxon>
        <taxon>Philodinidae</taxon>
        <taxon>Rotaria</taxon>
    </lineage>
</organism>
<dbReference type="EMBL" id="CAJOBI010007651">
    <property type="protein sequence ID" value="CAF4091426.1"/>
    <property type="molecule type" value="Genomic_DNA"/>
</dbReference>
<dbReference type="Gene3D" id="1.20.1730.10">
    <property type="entry name" value="Sodium/glucose cotransporter"/>
    <property type="match status" value="1"/>
</dbReference>
<comment type="caution">
    <text evidence="13">The sequence shown here is derived from an EMBL/GenBank/DDBJ whole genome shotgun (WGS) entry which is preliminary data.</text>
</comment>
<dbReference type="Proteomes" id="UP000663866">
    <property type="component" value="Unassembled WGS sequence"/>
</dbReference>
<dbReference type="EMBL" id="CAJNOW010013096">
    <property type="protein sequence ID" value="CAF1617650.1"/>
    <property type="molecule type" value="Genomic_DNA"/>
</dbReference>
<dbReference type="InterPro" id="IPR051163">
    <property type="entry name" value="Sodium:Solute_Symporter_SSF"/>
</dbReference>
<feature type="transmembrane region" description="Helical" evidence="11">
    <location>
        <begin position="78"/>
        <end position="95"/>
    </location>
</feature>
<evidence type="ECO:0000313" key="16">
    <source>
        <dbReference type="EMBL" id="CAF4091426.1"/>
    </source>
</evidence>
<evidence type="ECO:0000313" key="21">
    <source>
        <dbReference type="Proteomes" id="UP000663887"/>
    </source>
</evidence>
<dbReference type="GO" id="GO:0015293">
    <property type="term" value="F:symporter activity"/>
    <property type="evidence" value="ECO:0007669"/>
    <property type="project" value="TreeGrafter"/>
</dbReference>
<keyword evidence="10" id="KW-0739">Sodium transport</keyword>
<dbReference type="Proteomes" id="UP000663842">
    <property type="component" value="Unassembled WGS sequence"/>
</dbReference>
<dbReference type="PANTHER" id="PTHR42985">
    <property type="entry name" value="SODIUM-COUPLED MONOCARBOXYLATE TRANSPORTER"/>
    <property type="match status" value="1"/>
</dbReference>
<evidence type="ECO:0000256" key="2">
    <source>
        <dbReference type="ARBA" id="ARBA00006434"/>
    </source>
</evidence>
<keyword evidence="9 11" id="KW-0472">Membrane</keyword>